<dbReference type="Proteomes" id="UP000245702">
    <property type="component" value="Unassembled WGS sequence"/>
</dbReference>
<dbReference type="RefSeq" id="WP_075758088.1">
    <property type="nucleotide sequence ID" value="NZ_CP146991.1"/>
</dbReference>
<evidence type="ECO:0000313" key="2">
    <source>
        <dbReference type="Proteomes" id="UP000245702"/>
    </source>
</evidence>
<reference evidence="1 2" key="1">
    <citation type="submission" date="2016-01" db="EMBL/GenBank/DDBJ databases">
        <authorList>
            <person name="Brown R."/>
        </authorList>
    </citation>
    <scope>NUCLEOTIDE SEQUENCE [LARGE SCALE GENOMIC DNA]</scope>
    <source>
        <strain evidence="1">Sporomusa sphaeroides DSM 2875</strain>
    </source>
</reference>
<dbReference type="EMBL" id="FCOW01000021">
    <property type="protein sequence ID" value="CVK20677.1"/>
    <property type="molecule type" value="Genomic_DNA"/>
</dbReference>
<evidence type="ECO:0000313" key="1">
    <source>
        <dbReference type="EMBL" id="CVK20677.1"/>
    </source>
</evidence>
<protein>
    <submittedName>
        <fullName evidence="1">Uncharacterized protein</fullName>
    </submittedName>
</protein>
<gene>
    <name evidence="1" type="ORF">SSPH_03345</name>
</gene>
<keyword evidence="2" id="KW-1185">Reference proteome</keyword>
<proteinExistence type="predicted"/>
<sequence length="68" mass="7662">MDKQIILVIKLGRDDVLEALRLQGIEPTEQKLQAALHSQELAEGLSRAVLPYCQQALDVLITEYLEDD</sequence>
<name>A0ABM9W6C1_9FIRM</name>
<organism evidence="1 2">
    <name type="scientific">Sporomusa sphaeroides DSM 2875</name>
    <dbReference type="NCBI Taxonomy" id="1337886"/>
    <lineage>
        <taxon>Bacteria</taxon>
        <taxon>Bacillati</taxon>
        <taxon>Bacillota</taxon>
        <taxon>Negativicutes</taxon>
        <taxon>Selenomonadales</taxon>
        <taxon>Sporomusaceae</taxon>
        <taxon>Sporomusa</taxon>
    </lineage>
</organism>
<accession>A0ABM9W6C1</accession>
<comment type="caution">
    <text evidence="1">The sequence shown here is derived from an EMBL/GenBank/DDBJ whole genome shotgun (WGS) entry which is preliminary data.</text>
</comment>